<proteinExistence type="predicted"/>
<evidence type="ECO:0000313" key="3">
    <source>
        <dbReference type="Proteomes" id="UP001175000"/>
    </source>
</evidence>
<feature type="region of interest" description="Disordered" evidence="1">
    <location>
        <begin position="148"/>
        <end position="178"/>
    </location>
</feature>
<organism evidence="2 3">
    <name type="scientific">Immersiella caudata</name>
    <dbReference type="NCBI Taxonomy" id="314043"/>
    <lineage>
        <taxon>Eukaryota</taxon>
        <taxon>Fungi</taxon>
        <taxon>Dikarya</taxon>
        <taxon>Ascomycota</taxon>
        <taxon>Pezizomycotina</taxon>
        <taxon>Sordariomycetes</taxon>
        <taxon>Sordariomycetidae</taxon>
        <taxon>Sordariales</taxon>
        <taxon>Lasiosphaeriaceae</taxon>
        <taxon>Immersiella</taxon>
    </lineage>
</organism>
<dbReference type="EMBL" id="JAULSU010000005">
    <property type="protein sequence ID" value="KAK0616746.1"/>
    <property type="molecule type" value="Genomic_DNA"/>
</dbReference>
<accession>A0AA40BWY6</accession>
<gene>
    <name evidence="2" type="ORF">B0T14DRAFT_568325</name>
</gene>
<feature type="compositionally biased region" description="Polar residues" evidence="1">
    <location>
        <begin position="78"/>
        <end position="89"/>
    </location>
</feature>
<feature type="compositionally biased region" description="Basic residues" evidence="1">
    <location>
        <begin position="148"/>
        <end position="162"/>
    </location>
</feature>
<dbReference type="Proteomes" id="UP001175000">
    <property type="component" value="Unassembled WGS sequence"/>
</dbReference>
<name>A0AA40BWY6_9PEZI</name>
<dbReference type="AlphaFoldDB" id="A0AA40BWY6"/>
<evidence type="ECO:0000256" key="1">
    <source>
        <dbReference type="SAM" id="MobiDB-lite"/>
    </source>
</evidence>
<reference evidence="2" key="1">
    <citation type="submission" date="2023-06" db="EMBL/GenBank/DDBJ databases">
        <title>Genome-scale phylogeny and comparative genomics of the fungal order Sordariales.</title>
        <authorList>
            <consortium name="Lawrence Berkeley National Laboratory"/>
            <person name="Hensen N."/>
            <person name="Bonometti L."/>
            <person name="Westerberg I."/>
            <person name="Brannstrom I.O."/>
            <person name="Guillou S."/>
            <person name="Cros-Aarteil S."/>
            <person name="Calhoun S."/>
            <person name="Haridas S."/>
            <person name="Kuo A."/>
            <person name="Mondo S."/>
            <person name="Pangilinan J."/>
            <person name="Riley R."/>
            <person name="Labutti K."/>
            <person name="Andreopoulos B."/>
            <person name="Lipzen A."/>
            <person name="Chen C."/>
            <person name="Yanf M."/>
            <person name="Daum C."/>
            <person name="Ng V."/>
            <person name="Clum A."/>
            <person name="Steindorff A."/>
            <person name="Ohm R."/>
            <person name="Martin F."/>
            <person name="Silar P."/>
            <person name="Natvig D."/>
            <person name="Lalanne C."/>
            <person name="Gautier V."/>
            <person name="Ament-Velasquez S.L."/>
            <person name="Kruys A."/>
            <person name="Hutchinson M.I."/>
            <person name="Powell A.J."/>
            <person name="Barry K."/>
            <person name="Miller A.N."/>
            <person name="Grigoriev I.V."/>
            <person name="Debuchy R."/>
            <person name="Gladieux P."/>
            <person name="Thoren M.H."/>
            <person name="Johannesson H."/>
        </authorList>
    </citation>
    <scope>NUCLEOTIDE SEQUENCE</scope>
    <source>
        <strain evidence="2">CBS 606.72</strain>
    </source>
</reference>
<sequence>MSTAPITGSASPAASMPATRADTRPSPAPITTAASALGVASPSGTDTRSRPAPSPGAMSTSPASTRRGPASPSDAVFDNTTATTRGSNSPRRAATTPAVGTRRGRGRGPRHNTTTTTTPRGRSSSADPPFPTRTDQTYLDWVAHAKTCRSHRTAPRPPRRPKLSYPARQKWWQSPEKDAADLARRRASGREMALWRWEEAVEKWENVRCPMCEQGPPPPPWDERWAEWTEDHDRDPYDFLKKEKWDAGWGAFSKNCGRASRRGWRRRRTSSSCEESRRELDRTLVAFE</sequence>
<protein>
    <submittedName>
        <fullName evidence="2">Uncharacterized protein</fullName>
    </submittedName>
</protein>
<evidence type="ECO:0000313" key="2">
    <source>
        <dbReference type="EMBL" id="KAK0616746.1"/>
    </source>
</evidence>
<feature type="compositionally biased region" description="Low complexity" evidence="1">
    <location>
        <begin position="111"/>
        <end position="122"/>
    </location>
</feature>
<feature type="region of interest" description="Disordered" evidence="1">
    <location>
        <begin position="1"/>
        <end position="134"/>
    </location>
</feature>
<feature type="compositionally biased region" description="Polar residues" evidence="1">
    <location>
        <begin position="1"/>
        <end position="12"/>
    </location>
</feature>
<comment type="caution">
    <text evidence="2">The sequence shown here is derived from an EMBL/GenBank/DDBJ whole genome shotgun (WGS) entry which is preliminary data.</text>
</comment>
<feature type="region of interest" description="Disordered" evidence="1">
    <location>
        <begin position="261"/>
        <end position="280"/>
    </location>
</feature>
<keyword evidence="3" id="KW-1185">Reference proteome</keyword>
<feature type="compositionally biased region" description="Low complexity" evidence="1">
    <location>
        <begin position="90"/>
        <end position="101"/>
    </location>
</feature>